<dbReference type="PROSITE" id="PS51217">
    <property type="entry name" value="UVRD_HELICASE_CTER"/>
    <property type="match status" value="1"/>
</dbReference>
<accession>A0A2J6T9T9</accession>
<evidence type="ECO:0000256" key="12">
    <source>
        <dbReference type="SAM" id="MobiDB-lite"/>
    </source>
</evidence>
<dbReference type="SUPFAM" id="SSF52540">
    <property type="entry name" value="P-loop containing nucleoside triphosphate hydrolases"/>
    <property type="match status" value="1"/>
</dbReference>
<evidence type="ECO:0000256" key="5">
    <source>
        <dbReference type="ARBA" id="ARBA00022840"/>
    </source>
</evidence>
<feature type="region of interest" description="Disordered" evidence="12">
    <location>
        <begin position="965"/>
        <end position="1015"/>
    </location>
</feature>
<dbReference type="PANTHER" id="PTHR11070">
    <property type="entry name" value="UVRD / RECB / PCRA DNA HELICASE FAMILY MEMBER"/>
    <property type="match status" value="1"/>
</dbReference>
<reference evidence="15 16" key="1">
    <citation type="submission" date="2016-04" db="EMBL/GenBank/DDBJ databases">
        <title>A degradative enzymes factory behind the ericoid mycorrhizal symbiosis.</title>
        <authorList>
            <consortium name="DOE Joint Genome Institute"/>
            <person name="Martino E."/>
            <person name="Morin E."/>
            <person name="Grelet G."/>
            <person name="Kuo A."/>
            <person name="Kohler A."/>
            <person name="Daghino S."/>
            <person name="Barry K."/>
            <person name="Choi C."/>
            <person name="Cichocki N."/>
            <person name="Clum A."/>
            <person name="Copeland A."/>
            <person name="Hainaut M."/>
            <person name="Haridas S."/>
            <person name="Labutti K."/>
            <person name="Lindquist E."/>
            <person name="Lipzen A."/>
            <person name="Khouja H.-R."/>
            <person name="Murat C."/>
            <person name="Ohm R."/>
            <person name="Olson A."/>
            <person name="Spatafora J."/>
            <person name="Veneault-Fourrey C."/>
            <person name="Henrissat B."/>
            <person name="Grigoriev I."/>
            <person name="Martin F."/>
            <person name="Perotto S."/>
        </authorList>
    </citation>
    <scope>NUCLEOTIDE SEQUENCE [LARGE SCALE GENOMIC DNA]</scope>
    <source>
        <strain evidence="15 16">E</strain>
    </source>
</reference>
<evidence type="ECO:0000256" key="1">
    <source>
        <dbReference type="ARBA" id="ARBA00009922"/>
    </source>
</evidence>
<feature type="domain" description="UvrD-like helicase ATP-binding" evidence="13">
    <location>
        <begin position="8"/>
        <end position="283"/>
    </location>
</feature>
<evidence type="ECO:0000256" key="6">
    <source>
        <dbReference type="ARBA" id="ARBA00023125"/>
    </source>
</evidence>
<dbReference type="GeneID" id="36582897"/>
<evidence type="ECO:0000256" key="4">
    <source>
        <dbReference type="ARBA" id="ARBA00022806"/>
    </source>
</evidence>
<dbReference type="EC" id="5.6.2.4" evidence="9"/>
<evidence type="ECO:0000259" key="14">
    <source>
        <dbReference type="PROSITE" id="PS51217"/>
    </source>
</evidence>
<dbReference type="STRING" id="1095630.A0A2J6T9T9"/>
<dbReference type="GO" id="GO:0043138">
    <property type="term" value="F:3'-5' DNA helicase activity"/>
    <property type="evidence" value="ECO:0007669"/>
    <property type="project" value="UniProtKB-EC"/>
</dbReference>
<dbReference type="RefSeq" id="XP_024736683.1">
    <property type="nucleotide sequence ID" value="XM_024874817.1"/>
</dbReference>
<sequence>MNPDGLLTNLNNSQHAAVSSFADTLAILAGPGSGKTHTLTSRTAWLLAQGLQPWNVVVATFTVKAAREMKERIGKLIGNGMESKLVLGTFHSISRRYLARYGHLIDIRKDFGIADSADSLAIIKRIVKRFDFSIDPKVARSRISGRKARTSVIEEGEIRKPAAKSVEAEEFERCYVEYEDALKRSNLLDYDDLLLRCVDLLRKHPSCVSNVEAVLIDEFQDTNLVQFDLMRLFAAHKKRITIVGDPDQSIYGFRAAEIKNYKRMLHQYPDTVTIALEENYRSSGAILLTALNVIEQDSSRVAKSLLPTHIVGTRPVLRKLAGAHKEAEWIVTEIQRTKGLTGDLLDLNDFAILLRSASLSRLIETALGKAGIAYRMVGGLRFYDRVEIKTILDYLRVISQPDNNDALARIINTPSRRIGESTIKGLLEEADQAKITLWSLVLGIVQGKLTAKTKLKNPTEKNLSSFVNIILTARAKMGGPVEERMSTVELINFVLKKTDYEEWLLEHHGDVHKSRWENVQELITQATDFQDAISFGYEDEALPGIDGLGQEEDSDHLSKFLANVALASEVKKDDEEGSTTAQVTISTIHAAKGLEWPVVFIPATYQGSIPHSRAEDTNEERRLLYVAMTRAKALLYMSCPLKNSQGEETTLSPFLTLPSLAPLLDSKGPSLGSSTVQSMAQILRRNLPTTESISVSSISLPSIEDDLFPKEGKEDAHEKEVRLNSITGGNPTFTMGQQAPKRRRVELRRSISDLEEGTERNWKPTYATTMDRASSFTAAAVGIGMKSGFVGAGCHLQVLKEQSVNMSLQDTEDVEMPSKKKTAEKKSKSLEGQGTLLGFLGKPEPGKPIPIKSQEPQHPPSTQFSISRTLNQPRPPALYTATTTIHPSLSTHRLNRISTNIRPRQPPPSQTEQQSKRNDYVFLSSSPPRPKHPIVEEPVEPPPGLVAKPPLLPLIRPPSVSMHETSIERLKAGNGGSGIGGKGKTLGVRRSMNGWAARKGGGSGGFVPPVMKRNA</sequence>
<dbReference type="FunCoup" id="A0A2J6T9T9">
    <property type="interactions" value="227"/>
</dbReference>
<protein>
    <recommendedName>
        <fullName evidence="9">DNA 3'-5' helicase</fullName>
        <ecNumber evidence="9">5.6.2.4</ecNumber>
    </recommendedName>
</protein>
<dbReference type="OrthoDB" id="1470711at2759"/>
<keyword evidence="6" id="KW-0238">DNA-binding</keyword>
<dbReference type="InterPro" id="IPR013986">
    <property type="entry name" value="DExx_box_DNA_helicase_dom_sf"/>
</dbReference>
<dbReference type="FunFam" id="1.10.486.10:FF:000011">
    <property type="entry name" value="ATP-depentend DNA helicase, putative"/>
    <property type="match status" value="1"/>
</dbReference>
<dbReference type="Pfam" id="PF13361">
    <property type="entry name" value="UvrD_C"/>
    <property type="match status" value="1"/>
</dbReference>
<comment type="similarity">
    <text evidence="1">Belongs to the helicase family. UvrD subfamily.</text>
</comment>
<dbReference type="InterPro" id="IPR014016">
    <property type="entry name" value="UvrD-like_ATP-bd"/>
</dbReference>
<dbReference type="GO" id="GO:0016787">
    <property type="term" value="F:hydrolase activity"/>
    <property type="evidence" value="ECO:0007669"/>
    <property type="project" value="UniProtKB-UniRule"/>
</dbReference>
<dbReference type="Pfam" id="PF00580">
    <property type="entry name" value="UvrD-helicase"/>
    <property type="match status" value="1"/>
</dbReference>
<comment type="catalytic activity">
    <reaction evidence="10">
        <text>ATP + H2O = ADP + phosphate + H(+)</text>
        <dbReference type="Rhea" id="RHEA:13065"/>
        <dbReference type="ChEBI" id="CHEBI:15377"/>
        <dbReference type="ChEBI" id="CHEBI:15378"/>
        <dbReference type="ChEBI" id="CHEBI:30616"/>
        <dbReference type="ChEBI" id="CHEBI:43474"/>
        <dbReference type="ChEBI" id="CHEBI:456216"/>
        <dbReference type="EC" id="5.6.2.4"/>
    </reaction>
</comment>
<feature type="compositionally biased region" description="Polar residues" evidence="12">
    <location>
        <begin position="880"/>
        <end position="902"/>
    </location>
</feature>
<dbReference type="PROSITE" id="PS51198">
    <property type="entry name" value="UVRD_HELICASE_ATP_BIND"/>
    <property type="match status" value="1"/>
</dbReference>
<evidence type="ECO:0000256" key="10">
    <source>
        <dbReference type="ARBA" id="ARBA00048988"/>
    </source>
</evidence>
<keyword evidence="7" id="KW-0413">Isomerase</keyword>
<evidence type="ECO:0000256" key="8">
    <source>
        <dbReference type="ARBA" id="ARBA00034617"/>
    </source>
</evidence>
<dbReference type="PANTHER" id="PTHR11070:SF2">
    <property type="entry name" value="ATP-DEPENDENT DNA HELICASE SRS2"/>
    <property type="match status" value="1"/>
</dbReference>
<gene>
    <name evidence="15" type="ORF">K444DRAFT_529527</name>
</gene>
<dbReference type="InterPro" id="IPR014017">
    <property type="entry name" value="DNA_helicase_UvrD-like_C"/>
</dbReference>
<dbReference type="Gene3D" id="1.10.10.160">
    <property type="match status" value="1"/>
</dbReference>
<dbReference type="GO" id="GO:0005524">
    <property type="term" value="F:ATP binding"/>
    <property type="evidence" value="ECO:0007669"/>
    <property type="project" value="UniProtKB-UniRule"/>
</dbReference>
<feature type="binding site" evidence="11">
    <location>
        <begin position="29"/>
        <end position="36"/>
    </location>
    <ligand>
        <name>ATP</name>
        <dbReference type="ChEBI" id="CHEBI:30616"/>
    </ligand>
</feature>
<evidence type="ECO:0000256" key="2">
    <source>
        <dbReference type="ARBA" id="ARBA00022741"/>
    </source>
</evidence>
<dbReference type="Gene3D" id="3.40.50.300">
    <property type="entry name" value="P-loop containing nucleotide triphosphate hydrolases"/>
    <property type="match status" value="2"/>
</dbReference>
<keyword evidence="3 11" id="KW-0378">Hydrolase</keyword>
<dbReference type="CDD" id="cd18807">
    <property type="entry name" value="SF1_C_UvrD"/>
    <property type="match status" value="1"/>
</dbReference>
<dbReference type="CDD" id="cd17932">
    <property type="entry name" value="DEXQc_UvrD"/>
    <property type="match status" value="1"/>
</dbReference>
<evidence type="ECO:0000259" key="13">
    <source>
        <dbReference type="PROSITE" id="PS51198"/>
    </source>
</evidence>
<keyword evidence="4 11" id="KW-0347">Helicase</keyword>
<feature type="region of interest" description="Disordered" evidence="12">
    <location>
        <begin position="809"/>
        <end position="945"/>
    </location>
</feature>
<dbReference type="Gene3D" id="1.10.486.10">
    <property type="entry name" value="PCRA, domain 4"/>
    <property type="match status" value="1"/>
</dbReference>
<keyword evidence="5 11" id="KW-0067">ATP-binding</keyword>
<keyword evidence="2 11" id="KW-0547">Nucleotide-binding</keyword>
<comment type="catalytic activity">
    <reaction evidence="8">
        <text>Couples ATP hydrolysis with the unwinding of duplex DNA by translocating in the 3'-5' direction.</text>
        <dbReference type="EC" id="5.6.2.4"/>
    </reaction>
</comment>
<keyword evidence="16" id="KW-1185">Reference proteome</keyword>
<feature type="domain" description="UvrD-like helicase C-terminal" evidence="14">
    <location>
        <begin position="284"/>
        <end position="593"/>
    </location>
</feature>
<dbReference type="GO" id="GO:0000725">
    <property type="term" value="P:recombinational repair"/>
    <property type="evidence" value="ECO:0007669"/>
    <property type="project" value="TreeGrafter"/>
</dbReference>
<evidence type="ECO:0000313" key="16">
    <source>
        <dbReference type="Proteomes" id="UP000235371"/>
    </source>
</evidence>
<dbReference type="Proteomes" id="UP000235371">
    <property type="component" value="Unassembled WGS sequence"/>
</dbReference>
<evidence type="ECO:0000256" key="9">
    <source>
        <dbReference type="ARBA" id="ARBA00034808"/>
    </source>
</evidence>
<feature type="compositionally biased region" description="Gly residues" evidence="12">
    <location>
        <begin position="973"/>
        <end position="984"/>
    </location>
</feature>
<dbReference type="AlphaFoldDB" id="A0A2J6T9T9"/>
<dbReference type="EMBL" id="KZ613811">
    <property type="protein sequence ID" value="PMD59779.1"/>
    <property type="molecule type" value="Genomic_DNA"/>
</dbReference>
<dbReference type="InterPro" id="IPR027417">
    <property type="entry name" value="P-loop_NTPase"/>
</dbReference>
<dbReference type="GO" id="GO:0003677">
    <property type="term" value="F:DNA binding"/>
    <property type="evidence" value="ECO:0007669"/>
    <property type="project" value="UniProtKB-KW"/>
</dbReference>
<evidence type="ECO:0000256" key="11">
    <source>
        <dbReference type="PROSITE-ProRule" id="PRU00560"/>
    </source>
</evidence>
<dbReference type="InterPro" id="IPR000212">
    <property type="entry name" value="DNA_helicase_UvrD/REP"/>
</dbReference>
<evidence type="ECO:0000256" key="7">
    <source>
        <dbReference type="ARBA" id="ARBA00023235"/>
    </source>
</evidence>
<dbReference type="GO" id="GO:0005634">
    <property type="term" value="C:nucleus"/>
    <property type="evidence" value="ECO:0007669"/>
    <property type="project" value="TreeGrafter"/>
</dbReference>
<name>A0A2J6T9T9_9HELO</name>
<evidence type="ECO:0000313" key="15">
    <source>
        <dbReference type="EMBL" id="PMD59779.1"/>
    </source>
</evidence>
<organism evidence="15 16">
    <name type="scientific">Hyaloscypha bicolor E</name>
    <dbReference type="NCBI Taxonomy" id="1095630"/>
    <lineage>
        <taxon>Eukaryota</taxon>
        <taxon>Fungi</taxon>
        <taxon>Dikarya</taxon>
        <taxon>Ascomycota</taxon>
        <taxon>Pezizomycotina</taxon>
        <taxon>Leotiomycetes</taxon>
        <taxon>Helotiales</taxon>
        <taxon>Hyaloscyphaceae</taxon>
        <taxon>Hyaloscypha</taxon>
        <taxon>Hyaloscypha bicolor</taxon>
    </lineage>
</organism>
<dbReference type="InParanoid" id="A0A2J6T9T9"/>
<proteinExistence type="inferred from homology"/>
<evidence type="ECO:0000256" key="3">
    <source>
        <dbReference type="ARBA" id="ARBA00022801"/>
    </source>
</evidence>
<feature type="compositionally biased region" description="Polar residues" evidence="12">
    <location>
        <begin position="854"/>
        <end position="872"/>
    </location>
</feature>